<dbReference type="Gene3D" id="1.10.630.10">
    <property type="entry name" value="Cytochrome P450"/>
    <property type="match status" value="1"/>
</dbReference>
<dbReference type="InterPro" id="IPR001128">
    <property type="entry name" value="Cyt_P450"/>
</dbReference>
<dbReference type="InterPro" id="IPR017972">
    <property type="entry name" value="Cyt_P450_CS"/>
</dbReference>
<keyword evidence="3" id="KW-0349">Heme</keyword>
<gene>
    <name evidence="4" type="ORF">JV46_19150</name>
</gene>
<evidence type="ECO:0000313" key="4">
    <source>
        <dbReference type="EMBL" id="KHF25753.1"/>
    </source>
</evidence>
<dbReference type="PROSITE" id="PS00086">
    <property type="entry name" value="CYTOCHROME_P450"/>
    <property type="match status" value="1"/>
</dbReference>
<keyword evidence="3" id="KW-0479">Metal-binding</keyword>
<dbReference type="GO" id="GO:0005506">
    <property type="term" value="F:iron ion binding"/>
    <property type="evidence" value="ECO:0007669"/>
    <property type="project" value="InterPro"/>
</dbReference>
<dbReference type="OrthoDB" id="4258484at2"/>
<comment type="cofactor">
    <cofactor evidence="1">
        <name>heme</name>
        <dbReference type="ChEBI" id="CHEBI:30413"/>
    </cofactor>
</comment>
<dbReference type="GO" id="GO:0016705">
    <property type="term" value="F:oxidoreductase activity, acting on paired donors, with incorporation or reduction of molecular oxygen"/>
    <property type="evidence" value="ECO:0007669"/>
    <property type="project" value="InterPro"/>
</dbReference>
<name>A0A0B0H6C2_SOVGS</name>
<dbReference type="Pfam" id="PF00067">
    <property type="entry name" value="p450"/>
    <property type="match status" value="1"/>
</dbReference>
<keyword evidence="3" id="KW-0503">Monooxygenase</keyword>
<dbReference type="STRING" id="2340.JV46_19150"/>
<keyword evidence="3" id="KW-0408">Iron</keyword>
<accession>A0A0B0H6C2</accession>
<evidence type="ECO:0000313" key="5">
    <source>
        <dbReference type="Proteomes" id="UP000030856"/>
    </source>
</evidence>
<evidence type="ECO:0000256" key="1">
    <source>
        <dbReference type="ARBA" id="ARBA00001971"/>
    </source>
</evidence>
<comment type="caution">
    <text evidence="4">The sequence shown here is derived from an EMBL/GenBank/DDBJ whole genome shotgun (WGS) entry which is preliminary data.</text>
</comment>
<dbReference type="Proteomes" id="UP000030856">
    <property type="component" value="Unassembled WGS sequence"/>
</dbReference>
<dbReference type="AlphaFoldDB" id="A0A0B0H6C2"/>
<evidence type="ECO:0000256" key="2">
    <source>
        <dbReference type="ARBA" id="ARBA00010617"/>
    </source>
</evidence>
<dbReference type="PANTHER" id="PTHR46696">
    <property type="entry name" value="P450, PUTATIVE (EUROFUNG)-RELATED"/>
    <property type="match status" value="1"/>
</dbReference>
<dbReference type="InterPro" id="IPR036396">
    <property type="entry name" value="Cyt_P450_sf"/>
</dbReference>
<dbReference type="InterPro" id="IPR002397">
    <property type="entry name" value="Cyt_P450_B"/>
</dbReference>
<dbReference type="PRINTS" id="PR00359">
    <property type="entry name" value="BP450"/>
</dbReference>
<protein>
    <submittedName>
        <fullName evidence="4">Cytochrome P450</fullName>
    </submittedName>
</protein>
<organism evidence="4 5">
    <name type="scientific">Solemya velum gill symbiont</name>
    <dbReference type="NCBI Taxonomy" id="2340"/>
    <lineage>
        <taxon>Bacteria</taxon>
        <taxon>Pseudomonadati</taxon>
        <taxon>Pseudomonadota</taxon>
        <taxon>Gammaproteobacteria</taxon>
        <taxon>sulfur-oxidizing symbionts</taxon>
    </lineage>
</organism>
<evidence type="ECO:0000256" key="3">
    <source>
        <dbReference type="RuleBase" id="RU000461"/>
    </source>
</evidence>
<reference evidence="4 5" key="1">
    <citation type="journal article" date="2014" name="BMC Genomics">
        <title>The genome of the intracellular bacterium of the coastal bivalve, Solemya velum: a blueprint for thriving in and out of symbiosis.</title>
        <authorList>
            <person name="Dmytrenko O."/>
            <person name="Russell S.L."/>
            <person name="Loo W.T."/>
            <person name="Fontanez K.M."/>
            <person name="Liao L."/>
            <person name="Roeselers G."/>
            <person name="Sharma R."/>
            <person name="Stewart F.J."/>
            <person name="Newton I.L."/>
            <person name="Woyke T."/>
            <person name="Wu D."/>
            <person name="Lang J.M."/>
            <person name="Eisen J.A."/>
            <person name="Cavanaugh C.M."/>
        </authorList>
    </citation>
    <scope>NUCLEOTIDE SEQUENCE [LARGE SCALE GENOMIC DNA]</scope>
    <source>
        <strain evidence="4 5">WH</strain>
    </source>
</reference>
<dbReference type="SUPFAM" id="SSF48264">
    <property type="entry name" value="Cytochrome P450"/>
    <property type="match status" value="1"/>
</dbReference>
<proteinExistence type="inferred from homology"/>
<dbReference type="PRINTS" id="PR00385">
    <property type="entry name" value="P450"/>
</dbReference>
<dbReference type="PANTHER" id="PTHR46696:SF1">
    <property type="entry name" value="CYTOCHROME P450 YJIB-RELATED"/>
    <property type="match status" value="1"/>
</dbReference>
<dbReference type="eggNOG" id="COG2124">
    <property type="taxonomic scope" value="Bacteria"/>
</dbReference>
<keyword evidence="5" id="KW-1185">Reference proteome</keyword>
<comment type="similarity">
    <text evidence="2 3">Belongs to the cytochrome P450 family.</text>
</comment>
<keyword evidence="3" id="KW-0560">Oxidoreductase</keyword>
<dbReference type="GO" id="GO:0004497">
    <property type="term" value="F:monooxygenase activity"/>
    <property type="evidence" value="ECO:0007669"/>
    <property type="project" value="UniProtKB-KW"/>
</dbReference>
<dbReference type="EMBL" id="JRAA01000001">
    <property type="protein sequence ID" value="KHF25753.1"/>
    <property type="molecule type" value="Genomic_DNA"/>
</dbReference>
<dbReference type="GO" id="GO:0020037">
    <property type="term" value="F:heme binding"/>
    <property type="evidence" value="ECO:0007669"/>
    <property type="project" value="InterPro"/>
</dbReference>
<sequence length="409" mass="46240">MGADYLMNLFNDFSGDELLLNPYPAYRQLLESGGVLHDETNNRIYLGRYDDVRAVLGNATQFSSSNNGLNQTMLGSGGSSHSRLRSVLQPAFQPGVLARELTRLNELTDMHARNLSQMSEPCDFVDAFAARIPTMVLSWMFGDEKDRCNDYGNWSWALKKSPATEDDQGKQCVSQEYLPGSEQQHPVTREQLIDECKAYLDETFQNALESSTSGWVARILIDAYRDGRVVYQDLIETGLLLMVGAHETTTKSLTNAMVILAGRQDIWERVREDEDLVKPFIEEVFRFDPPVQRRPRLAVEDVRIGGLEITAGTHVVALIAAANRDPGVFEDADEFLLNRERNPHVSFGFGPHVCLGMQLARIEMISSINSLRRHIGSFRQVRKLTADDYRDVLSLRSPKQLWLELTHQD</sequence>